<dbReference type="RefSeq" id="WP_302713794.1">
    <property type="nucleotide sequence ID" value="NZ_JAULRT010000060.1"/>
</dbReference>
<name>A0ABT8TG81_9GAMM</name>
<reference evidence="1" key="1">
    <citation type="submission" date="2023-07" db="EMBL/GenBank/DDBJ databases">
        <title>Gilvimarinus algae sp. nov., isolated from the surface of Kelp.</title>
        <authorList>
            <person name="Sun Y.Y."/>
            <person name="Gong Y."/>
            <person name="Du Z.J."/>
        </authorList>
    </citation>
    <scope>NUCLEOTIDE SEQUENCE</scope>
    <source>
        <strain evidence="1">SDUM040014</strain>
    </source>
</reference>
<comment type="caution">
    <text evidence="1">The sequence shown here is derived from an EMBL/GenBank/DDBJ whole genome shotgun (WGS) entry which is preliminary data.</text>
</comment>
<evidence type="ECO:0000313" key="2">
    <source>
        <dbReference type="Proteomes" id="UP001168380"/>
    </source>
</evidence>
<accession>A0ABT8TG81</accession>
<organism evidence="1 2">
    <name type="scientific">Gilvimarinus algae</name>
    <dbReference type="NCBI Taxonomy" id="3058037"/>
    <lineage>
        <taxon>Bacteria</taxon>
        <taxon>Pseudomonadati</taxon>
        <taxon>Pseudomonadota</taxon>
        <taxon>Gammaproteobacteria</taxon>
        <taxon>Cellvibrionales</taxon>
        <taxon>Cellvibrionaceae</taxon>
        <taxon>Gilvimarinus</taxon>
    </lineage>
</organism>
<gene>
    <name evidence="1" type="ORF">QWI16_12985</name>
</gene>
<dbReference type="EMBL" id="JAULRT010000060">
    <property type="protein sequence ID" value="MDO3383087.1"/>
    <property type="molecule type" value="Genomic_DNA"/>
</dbReference>
<keyword evidence="2" id="KW-1185">Reference proteome</keyword>
<protein>
    <submittedName>
        <fullName evidence="1">Uncharacterized protein</fullName>
    </submittedName>
</protein>
<sequence>MVIDFFILVRRREGTRSCSLLLANLSQRVEESGGKQGRDCNLQKNVKKVVKNNKMAVGRR</sequence>
<proteinExistence type="predicted"/>
<evidence type="ECO:0000313" key="1">
    <source>
        <dbReference type="EMBL" id="MDO3383087.1"/>
    </source>
</evidence>
<dbReference type="Proteomes" id="UP001168380">
    <property type="component" value="Unassembled WGS sequence"/>
</dbReference>